<reference evidence="3 4" key="1">
    <citation type="submission" date="2019-04" db="EMBL/GenBank/DDBJ databases">
        <title>Sphingomonas psychrotolerans sp. nov., isolated from soil in the Tianshan Mountains, Xinjiang, China.</title>
        <authorList>
            <person name="Luo Y."/>
            <person name="Sheng H."/>
        </authorList>
    </citation>
    <scope>NUCLEOTIDE SEQUENCE [LARGE SCALE GENOMIC DNA]</scope>
    <source>
        <strain evidence="3 4">ZFGT-11</strain>
    </source>
</reference>
<dbReference type="Pfam" id="PF05257">
    <property type="entry name" value="CHAP"/>
    <property type="match status" value="1"/>
</dbReference>
<dbReference type="InterPro" id="IPR007921">
    <property type="entry name" value="CHAP_dom"/>
</dbReference>
<evidence type="ECO:0000259" key="2">
    <source>
        <dbReference type="PROSITE" id="PS50911"/>
    </source>
</evidence>
<dbReference type="InterPro" id="IPR038765">
    <property type="entry name" value="Papain-like_cys_pep_sf"/>
</dbReference>
<keyword evidence="1" id="KW-0732">Signal</keyword>
<proteinExistence type="predicted"/>
<name>A0A4S1XBL7_9SPHN</name>
<protein>
    <submittedName>
        <fullName evidence="3">CHAP domain-containing protein</fullName>
    </submittedName>
</protein>
<feature type="chain" id="PRO_5020998995" evidence="1">
    <location>
        <begin position="27"/>
        <end position="191"/>
    </location>
</feature>
<evidence type="ECO:0000313" key="3">
    <source>
        <dbReference type="EMBL" id="TGX52720.1"/>
    </source>
</evidence>
<organism evidence="3 4">
    <name type="scientific">Sphingomonas gei</name>
    <dbReference type="NCBI Taxonomy" id="1395960"/>
    <lineage>
        <taxon>Bacteria</taxon>
        <taxon>Pseudomonadati</taxon>
        <taxon>Pseudomonadota</taxon>
        <taxon>Alphaproteobacteria</taxon>
        <taxon>Sphingomonadales</taxon>
        <taxon>Sphingomonadaceae</taxon>
        <taxon>Sphingomonas</taxon>
    </lineage>
</organism>
<feature type="domain" description="Peptidase C51" evidence="2">
    <location>
        <begin position="8"/>
        <end position="129"/>
    </location>
</feature>
<feature type="signal peptide" evidence="1">
    <location>
        <begin position="1"/>
        <end position="26"/>
    </location>
</feature>
<gene>
    <name evidence="3" type="ORF">E5A73_13825</name>
</gene>
<dbReference type="SUPFAM" id="SSF54001">
    <property type="entry name" value="Cysteine proteinases"/>
    <property type="match status" value="1"/>
</dbReference>
<dbReference type="AlphaFoldDB" id="A0A4S1XBL7"/>
<comment type="caution">
    <text evidence="3">The sequence shown here is derived from an EMBL/GenBank/DDBJ whole genome shotgun (WGS) entry which is preliminary data.</text>
</comment>
<evidence type="ECO:0000256" key="1">
    <source>
        <dbReference type="SAM" id="SignalP"/>
    </source>
</evidence>
<dbReference type="PROSITE" id="PS50911">
    <property type="entry name" value="CHAP"/>
    <property type="match status" value="1"/>
</dbReference>
<dbReference type="Proteomes" id="UP000306147">
    <property type="component" value="Unassembled WGS sequence"/>
</dbReference>
<dbReference type="EMBL" id="SRXT01000005">
    <property type="protein sequence ID" value="TGX52720.1"/>
    <property type="molecule type" value="Genomic_DNA"/>
</dbReference>
<accession>A0A4S1XBL7</accession>
<keyword evidence="4" id="KW-1185">Reference proteome</keyword>
<dbReference type="Gene3D" id="3.90.1720.10">
    <property type="entry name" value="endopeptidase domain like (from Nostoc punctiforme)"/>
    <property type="match status" value="1"/>
</dbReference>
<sequence>MNFRVFAARFALVVSCALMTAVPAQAKSAYLQCAPYAREVSGVKIHGNAWTWWSQAAGHYARGNAPKVGAVMSFKKTSKNPFGHVAMVSQVVSDREVLLTHANWSRRGGIERGVRAVDVSTAGDWSEVRVWFAPLGGLGTSSYPVNGFIYSDGADEDTFDAPVTIAKTTDKVLVASLTLDLSDLKLETGVN</sequence>
<dbReference type="OrthoDB" id="7279151at2"/>
<evidence type="ECO:0000313" key="4">
    <source>
        <dbReference type="Proteomes" id="UP000306147"/>
    </source>
</evidence>
<dbReference type="RefSeq" id="WP_135964429.1">
    <property type="nucleotide sequence ID" value="NZ_SRXT01000005.1"/>
</dbReference>